<evidence type="ECO:0000313" key="11">
    <source>
        <dbReference type="Proteomes" id="UP000282483"/>
    </source>
</evidence>
<name>A0A2Z5UU51_9COXI</name>
<evidence type="ECO:0000256" key="4">
    <source>
        <dbReference type="HAMAP-Rule" id="MF_00080"/>
    </source>
</evidence>
<dbReference type="Pfam" id="PF05198">
    <property type="entry name" value="IF3_N"/>
    <property type="match status" value="1"/>
</dbReference>
<evidence type="ECO:0000256" key="5">
    <source>
        <dbReference type="NCBIfam" id="TIGR00168"/>
    </source>
</evidence>
<dbReference type="Pfam" id="PF00707">
    <property type="entry name" value="IF3_C"/>
    <property type="match status" value="1"/>
</dbReference>
<keyword evidence="4" id="KW-0963">Cytoplasm</keyword>
<dbReference type="GO" id="GO:0005829">
    <property type="term" value="C:cytosol"/>
    <property type="evidence" value="ECO:0007669"/>
    <property type="project" value="TreeGrafter"/>
</dbReference>
<dbReference type="GO" id="GO:0016020">
    <property type="term" value="C:membrane"/>
    <property type="evidence" value="ECO:0007669"/>
    <property type="project" value="TreeGrafter"/>
</dbReference>
<evidence type="ECO:0000256" key="6">
    <source>
        <dbReference type="RuleBase" id="RU000646"/>
    </source>
</evidence>
<evidence type="ECO:0000313" key="10">
    <source>
        <dbReference type="EMBL" id="BBB14994.1"/>
    </source>
</evidence>
<reference evidence="10 11" key="1">
    <citation type="submission" date="2017-03" db="EMBL/GenBank/DDBJ databases">
        <title>The genome sequence of Candidatus Rickettsiella viridis.</title>
        <authorList>
            <person name="Nikoh N."/>
            <person name="Tsuchida T."/>
            <person name="Yamaguchi K."/>
            <person name="Maeda T."/>
            <person name="Shigenobu S."/>
            <person name="Fukatsu T."/>
        </authorList>
    </citation>
    <scope>NUCLEOTIDE SEQUENCE [LARGE SCALE GENOMIC DNA]</scope>
    <source>
        <strain evidence="10 11">Ap-RA04</strain>
    </source>
</reference>
<evidence type="ECO:0000256" key="2">
    <source>
        <dbReference type="ARBA" id="ARBA00022540"/>
    </source>
</evidence>
<dbReference type="EMBL" id="AP018005">
    <property type="protein sequence ID" value="BBB14994.1"/>
    <property type="molecule type" value="Genomic_DNA"/>
</dbReference>
<dbReference type="HAMAP" id="MF_00080">
    <property type="entry name" value="IF_3"/>
    <property type="match status" value="1"/>
</dbReference>
<dbReference type="PANTHER" id="PTHR10938:SF0">
    <property type="entry name" value="TRANSLATION INITIATION FACTOR IF-3, MITOCHONDRIAL"/>
    <property type="match status" value="1"/>
</dbReference>
<keyword evidence="2 4" id="KW-0396">Initiation factor</keyword>
<gene>
    <name evidence="4 10" type="primary">infC</name>
    <name evidence="10" type="ORF">RVIR1_04880</name>
</gene>
<comment type="similarity">
    <text evidence="1 4 6">Belongs to the IF-3 family.</text>
</comment>
<dbReference type="AlphaFoldDB" id="A0A2Z5UU51"/>
<comment type="function">
    <text evidence="4 6">IF-3 binds to the 30S ribosomal subunit and shifts the equilibrium between 70S ribosomes and their 50S and 30S subunits in favor of the free subunits, thus enhancing the availability of 30S subunits on which protein synthesis initiation begins.</text>
</comment>
<dbReference type="NCBIfam" id="TIGR00168">
    <property type="entry name" value="infC"/>
    <property type="match status" value="1"/>
</dbReference>
<dbReference type="SUPFAM" id="SSF54364">
    <property type="entry name" value="Translation initiation factor IF3, N-terminal domain"/>
    <property type="match status" value="1"/>
</dbReference>
<evidence type="ECO:0000256" key="3">
    <source>
        <dbReference type="ARBA" id="ARBA00022917"/>
    </source>
</evidence>
<dbReference type="InterPro" id="IPR036788">
    <property type="entry name" value="T_IF-3_C_sf"/>
</dbReference>
<comment type="subunit">
    <text evidence="4 6">Monomer.</text>
</comment>
<dbReference type="InterPro" id="IPR001288">
    <property type="entry name" value="Translation_initiation_fac_3"/>
</dbReference>
<dbReference type="GO" id="GO:0003743">
    <property type="term" value="F:translation initiation factor activity"/>
    <property type="evidence" value="ECO:0007669"/>
    <property type="project" value="UniProtKB-UniRule"/>
</dbReference>
<evidence type="ECO:0000256" key="7">
    <source>
        <dbReference type="SAM" id="MobiDB-lite"/>
    </source>
</evidence>
<dbReference type="InterPro" id="IPR019814">
    <property type="entry name" value="Translation_initiation_fac_3_N"/>
</dbReference>
<feature type="domain" description="Translation initiation factor 3 C-terminal" evidence="8">
    <location>
        <begin position="104"/>
        <end position="189"/>
    </location>
</feature>
<dbReference type="FunFam" id="3.10.20.80:FF:000001">
    <property type="entry name" value="Translation initiation factor IF-3"/>
    <property type="match status" value="1"/>
</dbReference>
<dbReference type="KEGG" id="rvi:RVIR1_04880"/>
<keyword evidence="3 4" id="KW-0648">Protein biosynthesis</keyword>
<dbReference type="FunFam" id="3.30.110.10:FF:000001">
    <property type="entry name" value="Translation initiation factor IF-3"/>
    <property type="match status" value="1"/>
</dbReference>
<dbReference type="Gene3D" id="3.10.20.80">
    <property type="entry name" value="Translation initiation factor 3 (IF-3), N-terminal domain"/>
    <property type="match status" value="1"/>
</dbReference>
<keyword evidence="11" id="KW-1185">Reference proteome</keyword>
<protein>
    <recommendedName>
        <fullName evidence="4 5">Translation initiation factor IF-3</fullName>
    </recommendedName>
</protein>
<feature type="domain" description="Translation initiation factor 3 N-terminal" evidence="9">
    <location>
        <begin position="28"/>
        <end position="95"/>
    </location>
</feature>
<accession>A0A2Z5UU51</accession>
<dbReference type="InterPro" id="IPR019813">
    <property type="entry name" value="Translation_initiation_fac3_CS"/>
</dbReference>
<feature type="region of interest" description="Disordered" evidence="7">
    <location>
        <begin position="1"/>
        <end position="25"/>
    </location>
</feature>
<sequence>MIQQPVRPRPGGAYQPRTGSSNTKKVRVNGEIRVPQVRLIGPEREQLGVLSLTEALRQAQQAGLDLVEIAPTAAPPVCRIMDYGKYLFELNKQKAAQKKKQKRIQLKEVKFRPVTEEGDYQVKLRNLIRFLEQGDKAKITVRFRGREIAHVHLGTKLIERLEKDLAAYAAIDDRPKMEGKQMVLVVSPKKTK</sequence>
<dbReference type="SUPFAM" id="SSF55200">
    <property type="entry name" value="Translation initiation factor IF3, C-terminal domain"/>
    <property type="match status" value="1"/>
</dbReference>
<evidence type="ECO:0000256" key="1">
    <source>
        <dbReference type="ARBA" id="ARBA00005439"/>
    </source>
</evidence>
<dbReference type="InterPro" id="IPR019815">
    <property type="entry name" value="Translation_initiation_fac_3_C"/>
</dbReference>
<evidence type="ECO:0000259" key="9">
    <source>
        <dbReference type="Pfam" id="PF05198"/>
    </source>
</evidence>
<proteinExistence type="inferred from homology"/>
<comment type="subcellular location">
    <subcellularLocation>
        <location evidence="4 6">Cytoplasm</location>
    </subcellularLocation>
</comment>
<evidence type="ECO:0000259" key="8">
    <source>
        <dbReference type="Pfam" id="PF00707"/>
    </source>
</evidence>
<dbReference type="GO" id="GO:0032790">
    <property type="term" value="P:ribosome disassembly"/>
    <property type="evidence" value="ECO:0007669"/>
    <property type="project" value="TreeGrafter"/>
</dbReference>
<dbReference type="Gene3D" id="3.30.110.10">
    <property type="entry name" value="Translation initiation factor 3 (IF-3), C-terminal domain"/>
    <property type="match status" value="1"/>
</dbReference>
<dbReference type="PANTHER" id="PTHR10938">
    <property type="entry name" value="TRANSLATION INITIATION FACTOR IF-3"/>
    <property type="match status" value="1"/>
</dbReference>
<dbReference type="PROSITE" id="PS00938">
    <property type="entry name" value="IF3"/>
    <property type="match status" value="1"/>
</dbReference>
<dbReference type="InterPro" id="IPR036787">
    <property type="entry name" value="T_IF-3_N_sf"/>
</dbReference>
<dbReference type="Proteomes" id="UP000282483">
    <property type="component" value="Chromosome"/>
</dbReference>
<organism evidence="10 11">
    <name type="scientific">Candidatus Rickettsiella viridis</name>
    <dbReference type="NCBI Taxonomy" id="676208"/>
    <lineage>
        <taxon>Bacteria</taxon>
        <taxon>Pseudomonadati</taxon>
        <taxon>Pseudomonadota</taxon>
        <taxon>Gammaproteobacteria</taxon>
        <taxon>Legionellales</taxon>
        <taxon>Coxiellaceae</taxon>
        <taxon>Rickettsiella</taxon>
    </lineage>
</organism>
<dbReference type="GO" id="GO:0043022">
    <property type="term" value="F:ribosome binding"/>
    <property type="evidence" value="ECO:0007669"/>
    <property type="project" value="UniProtKB-ARBA"/>
</dbReference>